<feature type="chain" id="PRO_5023114984" description="DUF4252 domain-containing protein" evidence="1">
    <location>
        <begin position="20"/>
        <end position="160"/>
    </location>
</feature>
<reference evidence="2 3" key="1">
    <citation type="journal article" date="2017" name="Curr. Microbiol.">
        <title>Mucilaginibacter ginsenosidivorans sp. nov., Isolated from Soil of Ginseng Field.</title>
        <authorList>
            <person name="Kim M.M."/>
            <person name="Siddiqi M.Z."/>
            <person name="Im W.T."/>
        </authorList>
    </citation>
    <scope>NUCLEOTIDE SEQUENCE [LARGE SCALE GENOMIC DNA]</scope>
    <source>
        <strain evidence="2 3">Gsoil 3017</strain>
    </source>
</reference>
<proteinExistence type="predicted"/>
<dbReference type="RefSeq" id="WP_147031834.1">
    <property type="nucleotide sequence ID" value="NZ_CP042436.1"/>
</dbReference>
<evidence type="ECO:0000313" key="3">
    <source>
        <dbReference type="Proteomes" id="UP000321479"/>
    </source>
</evidence>
<dbReference type="Proteomes" id="UP000321479">
    <property type="component" value="Chromosome"/>
</dbReference>
<name>A0A5B8UWH0_9SPHI</name>
<dbReference type="OrthoDB" id="795071at2"/>
<evidence type="ECO:0000313" key="2">
    <source>
        <dbReference type="EMBL" id="QEC63258.1"/>
    </source>
</evidence>
<evidence type="ECO:0000256" key="1">
    <source>
        <dbReference type="SAM" id="SignalP"/>
    </source>
</evidence>
<organism evidence="2 3">
    <name type="scientific">Mucilaginibacter ginsenosidivorans</name>
    <dbReference type="NCBI Taxonomy" id="398053"/>
    <lineage>
        <taxon>Bacteria</taxon>
        <taxon>Pseudomonadati</taxon>
        <taxon>Bacteroidota</taxon>
        <taxon>Sphingobacteriia</taxon>
        <taxon>Sphingobacteriales</taxon>
        <taxon>Sphingobacteriaceae</taxon>
        <taxon>Mucilaginibacter</taxon>
    </lineage>
</organism>
<keyword evidence="3" id="KW-1185">Reference proteome</keyword>
<dbReference type="KEGG" id="mgin:FRZ54_11930"/>
<feature type="signal peptide" evidence="1">
    <location>
        <begin position="1"/>
        <end position="19"/>
    </location>
</feature>
<accession>A0A5B8UWH0</accession>
<dbReference type="EMBL" id="CP042436">
    <property type="protein sequence ID" value="QEC63258.1"/>
    <property type="molecule type" value="Genomic_DNA"/>
</dbReference>
<sequence length="160" mass="17655">MRKFLLVVVICFAVKTAGAQSVSFTNLLNLTSMSNTQAHDFMISKGFKQEGTQTFNGKVFDQYKSGRTPDKIEMMYIGQGSKTPNGNTKRDVSYTTIQNADLDNLLAQAKKSTLTLIFQGADVNKNIYRFDNSLFRATISVAFDKRSGGVDVSQKDNAGN</sequence>
<keyword evidence="1" id="KW-0732">Signal</keyword>
<gene>
    <name evidence="2" type="ORF">FRZ54_11930</name>
</gene>
<dbReference type="AlphaFoldDB" id="A0A5B8UWH0"/>
<protein>
    <recommendedName>
        <fullName evidence="4">DUF4252 domain-containing protein</fullName>
    </recommendedName>
</protein>
<evidence type="ECO:0008006" key="4">
    <source>
        <dbReference type="Google" id="ProtNLM"/>
    </source>
</evidence>